<evidence type="ECO:0000313" key="11">
    <source>
        <dbReference type="Proteomes" id="UP000594015"/>
    </source>
</evidence>
<keyword evidence="4 9" id="KW-0620">Polyamine biosynthesis</keyword>
<feature type="active site" description="Proton donor; for catalytic activity" evidence="9">
    <location>
        <position position="86"/>
    </location>
</feature>
<gene>
    <name evidence="10" type="primary">speD</name>
    <name evidence="9" type="synonym">speH</name>
    <name evidence="10" type="ORF">WN72_11340</name>
</gene>
<feature type="active site" description="Proton acceptor; for processing activity" evidence="9">
    <location>
        <position position="71"/>
    </location>
</feature>
<evidence type="ECO:0000256" key="7">
    <source>
        <dbReference type="ARBA" id="ARBA00023270"/>
    </source>
</evidence>
<dbReference type="HAMAP" id="MF_00464">
    <property type="entry name" value="AdoMetDC_1"/>
    <property type="match status" value="1"/>
</dbReference>
<feature type="modified residue" description="Pyruvic acid (Ser); by autocatalysis" evidence="9">
    <location>
        <position position="66"/>
    </location>
</feature>
<dbReference type="PANTHER" id="PTHR33866">
    <property type="entry name" value="S-ADENOSYLMETHIONINE DECARBOXYLASE PROENZYME"/>
    <property type="match status" value="1"/>
</dbReference>
<organism evidence="10 11">
    <name type="scientific">Bradyrhizobium arachidis</name>
    <dbReference type="NCBI Taxonomy" id="858423"/>
    <lineage>
        <taxon>Bacteria</taxon>
        <taxon>Pseudomonadati</taxon>
        <taxon>Pseudomonadota</taxon>
        <taxon>Alphaproteobacteria</taxon>
        <taxon>Hyphomicrobiales</taxon>
        <taxon>Nitrobacteraceae</taxon>
        <taxon>Bradyrhizobium</taxon>
    </lineage>
</organism>
<evidence type="ECO:0000256" key="1">
    <source>
        <dbReference type="ARBA" id="ARBA00022793"/>
    </source>
</evidence>
<keyword evidence="2 9" id="KW-0068">Autocatalytic cleavage</keyword>
<keyword evidence="3 9" id="KW-0745">Spermidine biosynthesis</keyword>
<dbReference type="AlphaFoldDB" id="A0AAE7P0R1"/>
<dbReference type="GO" id="GO:0004014">
    <property type="term" value="F:adenosylmethionine decarboxylase activity"/>
    <property type="evidence" value="ECO:0007669"/>
    <property type="project" value="UniProtKB-UniRule"/>
</dbReference>
<keyword evidence="8 9" id="KW-0670">Pyruvate</keyword>
<comment type="catalytic activity">
    <reaction evidence="9">
        <text>S-adenosyl-L-methionine + H(+) = S-adenosyl 3-(methylsulfanyl)propylamine + CO2</text>
        <dbReference type="Rhea" id="RHEA:15981"/>
        <dbReference type="ChEBI" id="CHEBI:15378"/>
        <dbReference type="ChEBI" id="CHEBI:16526"/>
        <dbReference type="ChEBI" id="CHEBI:57443"/>
        <dbReference type="ChEBI" id="CHEBI:59789"/>
        <dbReference type="EC" id="4.1.1.50"/>
    </reaction>
</comment>
<keyword evidence="6 9" id="KW-0456">Lyase</keyword>
<dbReference type="EMBL" id="CP030050">
    <property type="protein sequence ID" value="QOZ73290.1"/>
    <property type="molecule type" value="Genomic_DNA"/>
</dbReference>
<dbReference type="InterPro" id="IPR016067">
    <property type="entry name" value="S-AdoMet_deCO2ase_core"/>
</dbReference>
<dbReference type="GO" id="GO:0008295">
    <property type="term" value="P:spermidine biosynthetic process"/>
    <property type="evidence" value="ECO:0007669"/>
    <property type="project" value="UniProtKB-UniRule"/>
</dbReference>
<proteinExistence type="inferred from homology"/>
<dbReference type="GO" id="GO:0005829">
    <property type="term" value="C:cytosol"/>
    <property type="evidence" value="ECO:0007669"/>
    <property type="project" value="TreeGrafter"/>
</dbReference>
<dbReference type="SUPFAM" id="SSF56276">
    <property type="entry name" value="S-adenosylmethionine decarboxylase"/>
    <property type="match status" value="1"/>
</dbReference>
<evidence type="ECO:0000256" key="4">
    <source>
        <dbReference type="ARBA" id="ARBA00023115"/>
    </source>
</evidence>
<dbReference type="NCBIfam" id="TIGR03330">
    <property type="entry name" value="SAM_DCase_Bsu"/>
    <property type="match status" value="1"/>
</dbReference>
<protein>
    <recommendedName>
        <fullName evidence="9">S-adenosylmethionine decarboxylase proenzyme</fullName>
        <shortName evidence="9">AdoMetDC</shortName>
        <shortName evidence="9">SAMDC</shortName>
        <ecNumber evidence="9">4.1.1.50</ecNumber>
    </recommendedName>
    <component>
        <recommendedName>
            <fullName evidence="9">S-adenosylmethionine decarboxylase beta chain</fullName>
        </recommendedName>
    </component>
    <component>
        <recommendedName>
            <fullName evidence="9">S-adenosylmethionine decarboxylase alpha chain</fullName>
        </recommendedName>
    </component>
</protein>
<evidence type="ECO:0000256" key="8">
    <source>
        <dbReference type="ARBA" id="ARBA00023317"/>
    </source>
</evidence>
<feature type="chain" id="PRO_5041757777" description="S-adenosylmethionine decarboxylase alpha chain" evidence="9">
    <location>
        <begin position="66"/>
        <end position="146"/>
    </location>
</feature>
<comment type="similarity">
    <text evidence="9">Belongs to the prokaryotic AdoMetDC family. Type 1 subfamily.</text>
</comment>
<evidence type="ECO:0000256" key="9">
    <source>
        <dbReference type="HAMAP-Rule" id="MF_00464"/>
    </source>
</evidence>
<dbReference type="PANTHER" id="PTHR33866:SF2">
    <property type="entry name" value="S-ADENOSYLMETHIONINE DECARBOXYLASE PROENZYME"/>
    <property type="match status" value="1"/>
</dbReference>
<dbReference type="Pfam" id="PF02675">
    <property type="entry name" value="AdoMet_dc"/>
    <property type="match status" value="1"/>
</dbReference>
<accession>A0AAE7P0R1</accession>
<comment type="pathway">
    <text evidence="9">Amine and polyamine biosynthesis; S-adenosylmethioninamine biosynthesis; S-adenosylmethioninamine from S-adenosyl-L-methionine: step 1/1.</text>
</comment>
<reference evidence="10 11" key="1">
    <citation type="submission" date="2018-06" db="EMBL/GenBank/DDBJ databases">
        <title>Comparative genomics of Bradyrhizobium nodulating Arachidis hypogaea.</title>
        <authorList>
            <person name="Li Y."/>
        </authorList>
    </citation>
    <scope>NUCLEOTIDE SEQUENCE [LARGE SCALE GENOMIC DNA]</scope>
    <source>
        <strain evidence="10 11">CCBAU 051107</strain>
    </source>
</reference>
<comment type="subunit">
    <text evidence="9">Heterotetramer of two alpha and two beta chains arranged as a dimer of alpha/beta heterodimers.</text>
</comment>
<keyword evidence="5 9" id="KW-0865">Zymogen</keyword>
<dbReference type="KEGG" id="barh:WN72_11340"/>
<keyword evidence="7 9" id="KW-0704">Schiff base</keyword>
<feature type="active site" description="Schiff-base intermediate with substrate; via pyruvic acid" evidence="9">
    <location>
        <position position="66"/>
    </location>
</feature>
<comment type="cofactor">
    <cofactor evidence="9">
        <name>pyruvate</name>
        <dbReference type="ChEBI" id="CHEBI:15361"/>
    </cofactor>
    <text evidence="9">Binds 1 pyruvoyl group covalently per subunit.</text>
</comment>
<comment type="function">
    <text evidence="9">Catalyzes the decarboxylation of S-adenosylmethionine to S-adenosylmethioninamine (dcAdoMet), the propylamine donor required for the synthesis of the polyamines spermine and spermidine from the diamine putrescine.</text>
</comment>
<feature type="site" description="Cleavage (non-hydrolytic); by autolysis" evidence="9">
    <location>
        <begin position="65"/>
        <end position="66"/>
    </location>
</feature>
<evidence type="ECO:0000256" key="5">
    <source>
        <dbReference type="ARBA" id="ARBA00023145"/>
    </source>
</evidence>
<comment type="PTM">
    <text evidence="9">Is synthesized initially as an inactive proenzyme. Formation of the active enzyme involves a self-maturation process in which the active site pyruvoyl group is generated from an internal serine residue via an autocatalytic post-translational modification. Two non-identical subunits are generated from the proenzyme in this reaction, and the pyruvate is formed at the N-terminus of the alpha chain, which is derived from the carboxyl end of the proenzyme. The post-translation cleavage follows an unusual pathway, termed non-hydrolytic serinolysis, in which the side chain hydroxyl group of the serine supplies its oxygen atom to form the C-terminus of the beta chain, while the remainder of the serine residue undergoes an oxidative deamination to produce ammonia and the pyruvoyl group blocking the N-terminus of the alpha chain.</text>
</comment>
<dbReference type="InterPro" id="IPR017716">
    <property type="entry name" value="S-AdoMet_deCOase_pro-enz"/>
</dbReference>
<feature type="chain" id="PRO_5041757778" description="S-adenosylmethionine decarboxylase beta chain" evidence="9">
    <location>
        <begin position="1"/>
        <end position="65"/>
    </location>
</feature>
<evidence type="ECO:0000256" key="2">
    <source>
        <dbReference type="ARBA" id="ARBA00022813"/>
    </source>
</evidence>
<dbReference type="Proteomes" id="UP000594015">
    <property type="component" value="Chromosome"/>
</dbReference>
<keyword evidence="9" id="KW-0949">S-adenosyl-L-methionine</keyword>
<evidence type="ECO:0000313" key="10">
    <source>
        <dbReference type="EMBL" id="QOZ73290.1"/>
    </source>
</evidence>
<dbReference type="Gene3D" id="3.60.90.10">
    <property type="entry name" value="S-adenosylmethionine decarboxylase"/>
    <property type="match status" value="1"/>
</dbReference>
<sequence length="146" mass="15781">MIQARRSHGTHLLIDLWGARHLEDADRIRETMINAALRAGAKLLHVHLHKFEPHGGVTGVALLAESHISIHTWPESSYAALDVFMCGSAEPERTIPIIKATFTPRQTIVLQAIRGTDGGGSSMIETASFAHCDGLRTGPTTAQARG</sequence>
<evidence type="ECO:0000256" key="3">
    <source>
        <dbReference type="ARBA" id="ARBA00023066"/>
    </source>
</evidence>
<evidence type="ECO:0000256" key="6">
    <source>
        <dbReference type="ARBA" id="ARBA00023239"/>
    </source>
</evidence>
<dbReference type="EC" id="4.1.1.50" evidence="9"/>
<dbReference type="InterPro" id="IPR003826">
    <property type="entry name" value="AdoMetDC_fam_prok"/>
</dbReference>
<keyword evidence="1 9" id="KW-0210">Decarboxylase</keyword>
<dbReference type="RefSeq" id="WP_092217501.1">
    <property type="nucleotide sequence ID" value="NZ_CP030050.1"/>
</dbReference>
<name>A0AAE7P0R1_9BRAD</name>